<comment type="caution">
    <text evidence="2">The sequence shown here is derived from an EMBL/GenBank/DDBJ whole genome shotgun (WGS) entry which is preliminary data.</text>
</comment>
<gene>
    <name evidence="2" type="ORF">AA106556_0887</name>
</gene>
<organism evidence="2 3">
    <name type="scientific">Neokomagataea tanensis NBRC 106556</name>
    <dbReference type="NCBI Taxonomy" id="1223519"/>
    <lineage>
        <taxon>Bacteria</taxon>
        <taxon>Pseudomonadati</taxon>
        <taxon>Pseudomonadota</taxon>
        <taxon>Alphaproteobacteria</taxon>
        <taxon>Acetobacterales</taxon>
        <taxon>Acetobacteraceae</taxon>
        <taxon>Neokomagataea</taxon>
    </lineage>
</organism>
<feature type="domain" description="Hedgehog/Intein (Hint)" evidence="1">
    <location>
        <begin position="158"/>
        <end position="297"/>
    </location>
</feature>
<dbReference type="SUPFAM" id="SSF51294">
    <property type="entry name" value="Hedgehog/intein (Hint) domain"/>
    <property type="match status" value="1"/>
</dbReference>
<evidence type="ECO:0000313" key="3">
    <source>
        <dbReference type="Proteomes" id="UP001062443"/>
    </source>
</evidence>
<dbReference type="Gene3D" id="2.170.16.10">
    <property type="entry name" value="Hedgehog/Intein (Hint) domain"/>
    <property type="match status" value="1"/>
</dbReference>
<evidence type="ECO:0000313" key="2">
    <source>
        <dbReference type="EMBL" id="GBR45774.1"/>
    </source>
</evidence>
<dbReference type="RefSeq" id="WP_068170211.1">
    <property type="nucleotide sequence ID" value="NZ_BAQB01000009.1"/>
</dbReference>
<dbReference type="InterPro" id="IPR028992">
    <property type="entry name" value="Hedgehog/Intein_dom"/>
</dbReference>
<proteinExistence type="predicted"/>
<keyword evidence="3" id="KW-1185">Reference proteome</keyword>
<evidence type="ECO:0000259" key="1">
    <source>
        <dbReference type="Pfam" id="PF13403"/>
    </source>
</evidence>
<dbReference type="Pfam" id="PF13403">
    <property type="entry name" value="Hint_2"/>
    <property type="match status" value="1"/>
</dbReference>
<dbReference type="Proteomes" id="UP001062443">
    <property type="component" value="Unassembled WGS sequence"/>
</dbReference>
<sequence>MAQDITGKEFGIRTGDGNNSTTSLNAGSAGGYLNVTVAPSLNADTTSVQTINVTSADNTNFHIGFTTALLGGLSNGLNVSVTKTYNGTTTQVTLNFSKQVIGQTGSFLGAPTYGLVTKTATPLVINITGNPFGLNAGYNSTTNISSIIGGIFGSQYDVCFLAGSQIKTPAGLSNIEDINIGDRVVISTNDTLSDDTVTWVGKAHCTINKDLPDDQAGYPVRILKDAIAEGTPFEDLLVTPEHCLFFDGKFIPARMLINNRSVFYDKSYTSYDYYHIETAQHSVITANGVLTESYLDTGNRSSFRNKNVFFIGYQPKTWEMDAAAPLCTTPDIVEPIFRAIEHRALTNNVAPQSKAPHITQDANVFLLTDQGVALHKMRETNGHMVFMLPKDTQAVRIISRASRPCDIVGAFWDDRRSIGVGIGEVSVFEWNQRTPITAHKEIETLDGWNNLEDAADKRWTTGNAFLPLNRTNPEDHALLSLEVESVDYILEDDRNEDRFYA</sequence>
<dbReference type="EMBL" id="BAQB01000009">
    <property type="protein sequence ID" value="GBR45774.1"/>
    <property type="molecule type" value="Genomic_DNA"/>
</dbReference>
<protein>
    <submittedName>
        <fullName evidence="2">Outer membrane protein</fullName>
    </submittedName>
</protein>
<accession>A0ABQ0QIB3</accession>
<name>A0ABQ0QIB3_9PROT</name>
<dbReference type="InterPro" id="IPR036844">
    <property type="entry name" value="Hint_dom_sf"/>
</dbReference>
<reference evidence="2" key="1">
    <citation type="submission" date="2013-04" db="EMBL/GenBank/DDBJ databases">
        <title>The genome sequencing project of 58 acetic acid bacteria.</title>
        <authorList>
            <person name="Okamoto-Kainuma A."/>
            <person name="Ishikawa M."/>
            <person name="Umino S."/>
            <person name="Koizumi Y."/>
            <person name="Shiwa Y."/>
            <person name="Yoshikawa H."/>
            <person name="Matsutani M."/>
            <person name="Matsushita K."/>
        </authorList>
    </citation>
    <scope>NUCLEOTIDE SEQUENCE</scope>
    <source>
        <strain evidence="2">NBRC 106556</strain>
    </source>
</reference>